<reference evidence="1 2" key="1">
    <citation type="journal article" date="2018" name="Evol. Lett.">
        <title>Horizontal gene cluster transfer increased hallucinogenic mushroom diversity.</title>
        <authorList>
            <person name="Reynolds H.T."/>
            <person name="Vijayakumar V."/>
            <person name="Gluck-Thaler E."/>
            <person name="Korotkin H.B."/>
            <person name="Matheny P.B."/>
            <person name="Slot J.C."/>
        </authorList>
    </citation>
    <scope>NUCLEOTIDE SEQUENCE [LARGE SCALE GENOMIC DNA]</scope>
    <source>
        <strain evidence="1 2">2631</strain>
    </source>
</reference>
<dbReference type="SUPFAM" id="SSF56112">
    <property type="entry name" value="Protein kinase-like (PK-like)"/>
    <property type="match status" value="1"/>
</dbReference>
<proteinExistence type="predicted"/>
<keyword evidence="2" id="KW-1185">Reference proteome</keyword>
<dbReference type="OrthoDB" id="5404599at2759"/>
<comment type="caution">
    <text evidence="1">The sequence shown here is derived from an EMBL/GenBank/DDBJ whole genome shotgun (WGS) entry which is preliminary data.</text>
</comment>
<dbReference type="AlphaFoldDB" id="A0A409XPF5"/>
<dbReference type="EMBL" id="NHYD01001022">
    <property type="protein sequence ID" value="PPQ92604.1"/>
    <property type="molecule type" value="Genomic_DNA"/>
</dbReference>
<evidence type="ECO:0008006" key="3">
    <source>
        <dbReference type="Google" id="ProtNLM"/>
    </source>
</evidence>
<protein>
    <recommendedName>
        <fullName evidence="3">Aminoglycoside phosphotransferase domain-containing protein</fullName>
    </recommendedName>
</protein>
<gene>
    <name evidence="1" type="ORF">CVT25_007295</name>
</gene>
<dbReference type="Pfam" id="PF20174">
    <property type="entry name" value="DUF6540"/>
    <property type="match status" value="1"/>
</dbReference>
<accession>A0A409XPF5</accession>
<sequence length="324" mass="36322">MIVQDMKSQYSAMHQQTSTRDHIICSASGGSIEDPRLPWLEDVPDATFSSSCQFMEQVWVGLNNNRTPRSLYQMLIPLIQRDTSIVFTHGDALPKNIIMPGGLELYRRGHSRLCIIDWEYAGWMPEPWEALKATRLICDRNEEEWYRMMREVFPDQCEVLDAEWEWRIQTTKAVAGCLYLAGFAQSGAGPHAAIVLAINDKEGHMFHIRIDKGTSAWKSDFRAQKIDSSISLISLVKIRDISKGAITAAGISEILKTVNVPSGGETGECTKWVRNAITLLNQKGTVTCTSLDNLIDEFHAFCAGNRAYATTSKYPNVMTSSYCA</sequence>
<dbReference type="Proteomes" id="UP000283269">
    <property type="component" value="Unassembled WGS sequence"/>
</dbReference>
<dbReference type="Gene3D" id="3.90.1200.10">
    <property type="match status" value="1"/>
</dbReference>
<dbReference type="InterPro" id="IPR046670">
    <property type="entry name" value="DUF6540"/>
</dbReference>
<evidence type="ECO:0000313" key="2">
    <source>
        <dbReference type="Proteomes" id="UP000283269"/>
    </source>
</evidence>
<dbReference type="InParanoid" id="A0A409XPF5"/>
<evidence type="ECO:0000313" key="1">
    <source>
        <dbReference type="EMBL" id="PPQ92604.1"/>
    </source>
</evidence>
<organism evidence="1 2">
    <name type="scientific">Psilocybe cyanescens</name>
    <dbReference type="NCBI Taxonomy" id="93625"/>
    <lineage>
        <taxon>Eukaryota</taxon>
        <taxon>Fungi</taxon>
        <taxon>Dikarya</taxon>
        <taxon>Basidiomycota</taxon>
        <taxon>Agaricomycotina</taxon>
        <taxon>Agaricomycetes</taxon>
        <taxon>Agaricomycetidae</taxon>
        <taxon>Agaricales</taxon>
        <taxon>Agaricineae</taxon>
        <taxon>Strophariaceae</taxon>
        <taxon>Psilocybe</taxon>
    </lineage>
</organism>
<name>A0A409XPF5_PSICY</name>
<dbReference type="InterPro" id="IPR011009">
    <property type="entry name" value="Kinase-like_dom_sf"/>
</dbReference>